<gene>
    <name evidence="1" type="ORF">IHE45_02G087700</name>
</gene>
<name>A0ACB7WR80_DIOAL</name>
<proteinExistence type="predicted"/>
<comment type="caution">
    <text evidence="1">The sequence shown here is derived from an EMBL/GenBank/DDBJ whole genome shotgun (WGS) entry which is preliminary data.</text>
</comment>
<organism evidence="1 2">
    <name type="scientific">Dioscorea alata</name>
    <name type="common">Purple yam</name>
    <dbReference type="NCBI Taxonomy" id="55571"/>
    <lineage>
        <taxon>Eukaryota</taxon>
        <taxon>Viridiplantae</taxon>
        <taxon>Streptophyta</taxon>
        <taxon>Embryophyta</taxon>
        <taxon>Tracheophyta</taxon>
        <taxon>Spermatophyta</taxon>
        <taxon>Magnoliopsida</taxon>
        <taxon>Liliopsida</taxon>
        <taxon>Dioscoreales</taxon>
        <taxon>Dioscoreaceae</taxon>
        <taxon>Dioscorea</taxon>
    </lineage>
</organism>
<dbReference type="EMBL" id="CM037012">
    <property type="protein sequence ID" value="KAH7691005.1"/>
    <property type="molecule type" value="Genomic_DNA"/>
</dbReference>
<reference evidence="2" key="1">
    <citation type="journal article" date="2022" name="Nat. Commun.">
        <title>Chromosome evolution and the genetic basis of agronomically important traits in greater yam.</title>
        <authorList>
            <person name="Bredeson J.V."/>
            <person name="Lyons J.B."/>
            <person name="Oniyinde I.O."/>
            <person name="Okereke N.R."/>
            <person name="Kolade O."/>
            <person name="Nnabue I."/>
            <person name="Nwadili C.O."/>
            <person name="Hribova E."/>
            <person name="Parker M."/>
            <person name="Nwogha J."/>
            <person name="Shu S."/>
            <person name="Carlson J."/>
            <person name="Kariba R."/>
            <person name="Muthemba S."/>
            <person name="Knop K."/>
            <person name="Barton G.J."/>
            <person name="Sherwood A.V."/>
            <person name="Lopez-Montes A."/>
            <person name="Asiedu R."/>
            <person name="Jamnadass R."/>
            <person name="Muchugi A."/>
            <person name="Goodstein D."/>
            <person name="Egesi C.N."/>
            <person name="Featherston J."/>
            <person name="Asfaw A."/>
            <person name="Simpson G.G."/>
            <person name="Dolezel J."/>
            <person name="Hendre P.S."/>
            <person name="Van Deynze A."/>
            <person name="Kumar P.L."/>
            <person name="Obidiegwu J.E."/>
            <person name="Bhattacharjee R."/>
            <person name="Rokhsar D.S."/>
        </authorList>
    </citation>
    <scope>NUCLEOTIDE SEQUENCE [LARGE SCALE GENOMIC DNA]</scope>
    <source>
        <strain evidence="2">cv. TDa95/00328</strain>
    </source>
</reference>
<dbReference type="Proteomes" id="UP000827976">
    <property type="component" value="Chromosome 2"/>
</dbReference>
<protein>
    <submittedName>
        <fullName evidence="1">Tetratricopeptide-like helical domain-containing protein</fullName>
    </submittedName>
</protein>
<sequence length="507" mass="55951">MATLNARARAHHNRLITYHSNAPTTALLLLRSLLRHTAFPSPAALSSLFKSLSSSSSPLLPALHLHALALKLSLSSSPFPATALIHLYSKIHLPNDALKVFDEMPFKDQVSYAAIIVGLAQNNRSYNALSIFKSMHRAGVPSTMYCLSGALRATGSSAALELSQVIHAHALVSGFDSELVVATSLVDSYGKSGLISDARKVFDGMSQCTNAISYNALLSAYAQQGDTASTIDLFNRMVMCGYTPDEFTFLAILSSLSNAGMVREAEEWIDRMEKCYSVKPGLEHYTCLIGAMVRVARLDSAEKLALTMPFEPDAAVWRTLLSGSMVHNVAEIGFAAGRRLLELDPRDDSAYVILSNMYLSAGKKDEVAGLWTEMKNRGVKKEGGKSWIEVRGEVHVFVAGDKKHERVREIYAKLEELMEDVKEIGDCLKDDESVWYHSERLAVAFGVVAGVAPEGKAVRIVKNLRICGDCHEFFKCVSRVVEREIVVRDVNRYHRFEFGTCTCKDFW</sequence>
<evidence type="ECO:0000313" key="1">
    <source>
        <dbReference type="EMBL" id="KAH7691005.1"/>
    </source>
</evidence>
<evidence type="ECO:0000313" key="2">
    <source>
        <dbReference type="Proteomes" id="UP000827976"/>
    </source>
</evidence>
<keyword evidence="2" id="KW-1185">Reference proteome</keyword>
<accession>A0ACB7WR80</accession>